<evidence type="ECO:0000256" key="6">
    <source>
        <dbReference type="ARBA" id="ARBA00022840"/>
    </source>
</evidence>
<proteinExistence type="inferred from homology"/>
<dbReference type="GO" id="GO:0006437">
    <property type="term" value="P:tyrosyl-tRNA aminoacylation"/>
    <property type="evidence" value="ECO:0007669"/>
    <property type="project" value="InterPro"/>
</dbReference>
<dbReference type="SUPFAM" id="SSF52374">
    <property type="entry name" value="Nucleotidylyl transferase"/>
    <property type="match status" value="1"/>
</dbReference>
<sequence>MVSPCKTLYVTSSGLFSDLSARGLIHDSTDAAALSLRLDTGPIGIYVGFDPTADSLHVGHLLGQLTLRRFQLAGHRPFPLAGGATGMVGDPSGKSEERNLLDRETLEHNVSQIKNQLSRLLDFSPGKSAATLVNNADWTAGISALDFLRDVGKYITVNQMMAKESVKNRLNSENGLSYTEFSYMLLQANDFRHLCANHDVELQMGGSDQWGNITAGIDLIRKSLSRSAFGATWPLVTKSDGTKFGKTADGAVWLDAQRTSPYQFRQFWMQMADADVVKYLPQFSLASMNEVSSLLETHLSDPGKRIAQRSLATELTVLVHGAEAARDAEAAAEILFGGDPNGATREALQAVASEVPNSVVTREDLEDVFGLLARSGIASSTSDARRSVEQGGIKVNGQTLEKGETLASKGILHDRWVLVRKGKTTYHVLTLA</sequence>
<evidence type="ECO:0000256" key="9">
    <source>
        <dbReference type="ARBA" id="ARBA00023146"/>
    </source>
</evidence>
<keyword evidence="9 13" id="KW-0030">Aminoacyl-tRNA synthetase</keyword>
<dbReference type="NCBIfam" id="TIGR00234">
    <property type="entry name" value="tyrS"/>
    <property type="match status" value="1"/>
</dbReference>
<dbReference type="GO" id="GO:0004831">
    <property type="term" value="F:tyrosine-tRNA ligase activity"/>
    <property type="evidence" value="ECO:0007669"/>
    <property type="project" value="UniProtKB-EC"/>
</dbReference>
<dbReference type="InterPro" id="IPR002307">
    <property type="entry name" value="Tyr-tRNA-ligase"/>
</dbReference>
<evidence type="ECO:0000256" key="5">
    <source>
        <dbReference type="ARBA" id="ARBA00022741"/>
    </source>
</evidence>
<evidence type="ECO:0000256" key="7">
    <source>
        <dbReference type="ARBA" id="ARBA00022884"/>
    </source>
</evidence>
<dbReference type="Gene3D" id="3.10.290.10">
    <property type="entry name" value="RNA-binding S4 domain"/>
    <property type="match status" value="1"/>
</dbReference>
<dbReference type="AlphaFoldDB" id="A0A094PZ27"/>
<keyword evidence="8" id="KW-0648">Protein biosynthesis</keyword>
<dbReference type="InterPro" id="IPR001412">
    <property type="entry name" value="aa-tRNA-synth_I_CS"/>
</dbReference>
<dbReference type="Pfam" id="PF00579">
    <property type="entry name" value="tRNA-synt_1b"/>
    <property type="match status" value="1"/>
</dbReference>
<accession>A0A094PZ27</accession>
<evidence type="ECO:0000313" key="13">
    <source>
        <dbReference type="EMBL" id="KGA14989.1"/>
    </source>
</evidence>
<dbReference type="CDD" id="cd00805">
    <property type="entry name" value="TyrRS_core"/>
    <property type="match status" value="1"/>
</dbReference>
<evidence type="ECO:0000256" key="3">
    <source>
        <dbReference type="ARBA" id="ARBA00022490"/>
    </source>
</evidence>
<dbReference type="InterPro" id="IPR024088">
    <property type="entry name" value="Tyr-tRNA-ligase_bac-type"/>
</dbReference>
<dbReference type="GO" id="GO:0042802">
    <property type="term" value="F:identical protein binding"/>
    <property type="evidence" value="ECO:0007669"/>
    <property type="project" value="UniProtKB-ARBA"/>
</dbReference>
<evidence type="ECO:0000259" key="12">
    <source>
        <dbReference type="Pfam" id="PF22421"/>
    </source>
</evidence>
<reference evidence="13" key="1">
    <citation type="submission" date="2014-06" db="EMBL/GenBank/DDBJ databases">
        <title>Key roles for freshwater Actinobacteria revealed by deep metagenomic sequencing.</title>
        <authorList>
            <person name="Ghai R."/>
            <person name="Mizuno C.M."/>
            <person name="Picazo A."/>
            <person name="Camacho A."/>
            <person name="Rodriguez-Valera F."/>
        </authorList>
    </citation>
    <scope>NUCLEOTIDE SEQUENCE</scope>
</reference>
<keyword evidence="4" id="KW-0436">Ligase</keyword>
<gene>
    <name evidence="13" type="ORF">GM51_15965</name>
</gene>
<dbReference type="GO" id="GO:0005524">
    <property type="term" value="F:ATP binding"/>
    <property type="evidence" value="ECO:0007669"/>
    <property type="project" value="UniProtKB-KW"/>
</dbReference>
<dbReference type="InterPro" id="IPR054608">
    <property type="entry name" value="SYY-like_C"/>
</dbReference>
<keyword evidence="6" id="KW-0067">ATP-binding</keyword>
<dbReference type="HAMAP" id="MF_02006">
    <property type="entry name" value="Tyr_tRNA_synth_type1"/>
    <property type="match status" value="1"/>
</dbReference>
<dbReference type="CDD" id="cd00165">
    <property type="entry name" value="S4"/>
    <property type="match status" value="1"/>
</dbReference>
<evidence type="ECO:0000256" key="1">
    <source>
        <dbReference type="ARBA" id="ARBA00004496"/>
    </source>
</evidence>
<name>A0A094PZ27_9ZZZZ</name>
<protein>
    <recommendedName>
        <fullName evidence="2">tyrosine--tRNA ligase</fullName>
        <ecNumber evidence="2">6.1.1.1</ecNumber>
    </recommendedName>
    <alternativeName>
        <fullName evidence="10">Tyrosyl-tRNA synthetase</fullName>
    </alternativeName>
</protein>
<keyword evidence="5" id="KW-0547">Nucleotide-binding</keyword>
<comment type="subcellular location">
    <subcellularLocation>
        <location evidence="1">Cytoplasm</location>
    </subcellularLocation>
</comment>
<dbReference type="FunFam" id="3.40.50.620:FF:000008">
    <property type="entry name" value="Tyrosine--tRNA ligase"/>
    <property type="match status" value="1"/>
</dbReference>
<comment type="catalytic activity">
    <reaction evidence="11">
        <text>tRNA(Tyr) + L-tyrosine + ATP = L-tyrosyl-tRNA(Tyr) + AMP + diphosphate + H(+)</text>
        <dbReference type="Rhea" id="RHEA:10220"/>
        <dbReference type="Rhea" id="RHEA-COMP:9706"/>
        <dbReference type="Rhea" id="RHEA-COMP:9707"/>
        <dbReference type="ChEBI" id="CHEBI:15378"/>
        <dbReference type="ChEBI" id="CHEBI:30616"/>
        <dbReference type="ChEBI" id="CHEBI:33019"/>
        <dbReference type="ChEBI" id="CHEBI:58315"/>
        <dbReference type="ChEBI" id="CHEBI:78442"/>
        <dbReference type="ChEBI" id="CHEBI:78536"/>
        <dbReference type="ChEBI" id="CHEBI:456215"/>
        <dbReference type="EC" id="6.1.1.1"/>
    </reaction>
</comment>
<dbReference type="Pfam" id="PF22421">
    <property type="entry name" value="SYY_C-terminal"/>
    <property type="match status" value="1"/>
</dbReference>
<dbReference type="Gene3D" id="1.10.240.10">
    <property type="entry name" value="Tyrosyl-Transfer RNA Synthetase"/>
    <property type="match status" value="1"/>
</dbReference>
<dbReference type="PROSITE" id="PS50889">
    <property type="entry name" value="S4"/>
    <property type="match status" value="1"/>
</dbReference>
<dbReference type="PANTHER" id="PTHR11766">
    <property type="entry name" value="TYROSYL-TRNA SYNTHETASE"/>
    <property type="match status" value="1"/>
</dbReference>
<evidence type="ECO:0000256" key="2">
    <source>
        <dbReference type="ARBA" id="ARBA00013160"/>
    </source>
</evidence>
<dbReference type="EC" id="6.1.1.1" evidence="2"/>
<feature type="domain" description="Tyrosine--tRNA ligase SYY-like C-terminal" evidence="12">
    <location>
        <begin position="349"/>
        <end position="428"/>
    </location>
</feature>
<evidence type="ECO:0000256" key="10">
    <source>
        <dbReference type="ARBA" id="ARBA00033323"/>
    </source>
</evidence>
<evidence type="ECO:0000256" key="4">
    <source>
        <dbReference type="ARBA" id="ARBA00022598"/>
    </source>
</evidence>
<dbReference type="PROSITE" id="PS00178">
    <property type="entry name" value="AA_TRNA_LIGASE_I"/>
    <property type="match status" value="1"/>
</dbReference>
<keyword evidence="7" id="KW-0694">RNA-binding</keyword>
<dbReference type="EMBL" id="JNSL01000129">
    <property type="protein sequence ID" value="KGA14989.1"/>
    <property type="molecule type" value="Genomic_DNA"/>
</dbReference>
<dbReference type="InterPro" id="IPR024107">
    <property type="entry name" value="Tyr-tRNA-ligase_bac_1"/>
</dbReference>
<dbReference type="PANTHER" id="PTHR11766:SF0">
    <property type="entry name" value="TYROSINE--TRNA LIGASE, MITOCHONDRIAL"/>
    <property type="match status" value="1"/>
</dbReference>
<dbReference type="SUPFAM" id="SSF55174">
    <property type="entry name" value="Alpha-L RNA-binding motif"/>
    <property type="match status" value="1"/>
</dbReference>
<evidence type="ECO:0000256" key="11">
    <source>
        <dbReference type="ARBA" id="ARBA00048248"/>
    </source>
</evidence>
<dbReference type="InterPro" id="IPR002305">
    <property type="entry name" value="aa-tRNA-synth_Ic"/>
</dbReference>
<dbReference type="InterPro" id="IPR036986">
    <property type="entry name" value="S4_RNA-bd_sf"/>
</dbReference>
<keyword evidence="3" id="KW-0963">Cytoplasm</keyword>
<dbReference type="GO" id="GO:0005829">
    <property type="term" value="C:cytosol"/>
    <property type="evidence" value="ECO:0007669"/>
    <property type="project" value="TreeGrafter"/>
</dbReference>
<dbReference type="InterPro" id="IPR014729">
    <property type="entry name" value="Rossmann-like_a/b/a_fold"/>
</dbReference>
<dbReference type="FunFam" id="1.10.240.10:FF:000001">
    <property type="entry name" value="Tyrosine--tRNA ligase"/>
    <property type="match status" value="1"/>
</dbReference>
<dbReference type="GO" id="GO:0003723">
    <property type="term" value="F:RNA binding"/>
    <property type="evidence" value="ECO:0007669"/>
    <property type="project" value="UniProtKB-KW"/>
</dbReference>
<comment type="caution">
    <text evidence="13">The sequence shown here is derived from an EMBL/GenBank/DDBJ whole genome shotgun (WGS) entry which is preliminary data.</text>
</comment>
<dbReference type="PRINTS" id="PR01040">
    <property type="entry name" value="TRNASYNTHTYR"/>
</dbReference>
<evidence type="ECO:0000256" key="8">
    <source>
        <dbReference type="ARBA" id="ARBA00022917"/>
    </source>
</evidence>
<organism evidence="13">
    <name type="scientific">freshwater metagenome</name>
    <dbReference type="NCBI Taxonomy" id="449393"/>
    <lineage>
        <taxon>unclassified sequences</taxon>
        <taxon>metagenomes</taxon>
        <taxon>ecological metagenomes</taxon>
    </lineage>
</organism>
<dbReference type="Gene3D" id="3.40.50.620">
    <property type="entry name" value="HUPs"/>
    <property type="match status" value="1"/>
</dbReference>